<dbReference type="GO" id="GO:0006529">
    <property type="term" value="P:asparagine biosynthetic process"/>
    <property type="evidence" value="ECO:0007669"/>
    <property type="project" value="InterPro"/>
</dbReference>
<dbReference type="InterPro" id="IPR006426">
    <property type="entry name" value="Asn_synth_AEB"/>
</dbReference>
<name>A0A419EZW9_9BACT</name>
<sequence>MARVVGIYLKNEYLTDINAIRCRMTKVVNHENHKTTEIVFPRFECCLMDYGLSDPNPAPLFNEDRSICAFLDGEIVDVVKLRDDLVKRGHCFAGDSDAEVVLHLYEEKGEQFARNLNGSFNAIFYHPERNKLVLCSDRFGLRRLYYCDRGNYVIFGPEIKALLEDVTLSPELNYTAVAEFLHFGYCLDNKTLLEQIELLPPGTLATWDNGKHRLDSYWNWGKIPLMTSEQVPHEHALVDTMGAFWVQAVKRRCEKPGRIGVYLSGGLDSRAVVSAIEEKYFPIHVINFGAPGSDDTVISRKVAQRLNLTYHHYDLSGEKWFEGLGQAMWLTEGAISLTHLHALPALKYAKDLFDVHMSGFAGDLIAGGSYLPSPHLTLKTSDDVKGFIYDKMNAGNVLDGTEKECFGENFYTRIRDLHQQSFTESFNRIPAETKNMDYFFLHNRVRRFTATGLAVQQTILETRLPFYDIDFIEFMYGLPTQLRMGSHIYKKMLLKFFPLSYRGIPWQKSGHPIDAGRLRVTGAKLHRKLRRMAGWTSARIGSPGLYAATKSFADYSNWFRRSHVLRSFLYSTLLSQRALARDFFRPEFIKKVLDTHMSGEANNLNVIGLLLTLELFCRSFIERERPDSR</sequence>
<comment type="similarity">
    <text evidence="2">Belongs to the asparagine synthetase family.</text>
</comment>
<evidence type="ECO:0000259" key="8">
    <source>
        <dbReference type="PROSITE" id="PS51278"/>
    </source>
</evidence>
<dbReference type="InterPro" id="IPR017932">
    <property type="entry name" value="GATase_2_dom"/>
</dbReference>
<dbReference type="Gene3D" id="3.60.20.10">
    <property type="entry name" value="Glutamine Phosphoribosylpyrophosphate, subunit 1, domain 1"/>
    <property type="match status" value="1"/>
</dbReference>
<evidence type="ECO:0000256" key="4">
    <source>
        <dbReference type="ARBA" id="ARBA00022741"/>
    </source>
</evidence>
<dbReference type="PIRSF" id="PIRSF001589">
    <property type="entry name" value="Asn_synthetase_glu-h"/>
    <property type="match status" value="1"/>
</dbReference>
<feature type="binding site" evidence="7">
    <location>
        <begin position="358"/>
        <end position="359"/>
    </location>
    <ligand>
        <name>ATP</name>
        <dbReference type="ChEBI" id="CHEBI:30616"/>
    </ligand>
</feature>
<evidence type="ECO:0000313" key="10">
    <source>
        <dbReference type="Proteomes" id="UP000285961"/>
    </source>
</evidence>
<evidence type="ECO:0000256" key="1">
    <source>
        <dbReference type="ARBA" id="ARBA00005187"/>
    </source>
</evidence>
<dbReference type="PROSITE" id="PS51278">
    <property type="entry name" value="GATASE_TYPE_2"/>
    <property type="match status" value="1"/>
</dbReference>
<protein>
    <recommendedName>
        <fullName evidence="3">asparagine synthase (glutamine-hydrolyzing)</fullName>
        <ecNumber evidence="3">6.3.5.4</ecNumber>
    </recommendedName>
</protein>
<proteinExistence type="inferred from homology"/>
<accession>A0A419EZW9</accession>
<dbReference type="Proteomes" id="UP000285961">
    <property type="component" value="Unassembled WGS sequence"/>
</dbReference>
<dbReference type="Pfam" id="PF00733">
    <property type="entry name" value="Asn_synthase"/>
    <property type="match status" value="1"/>
</dbReference>
<evidence type="ECO:0000256" key="3">
    <source>
        <dbReference type="ARBA" id="ARBA00012737"/>
    </source>
</evidence>
<feature type="domain" description="Glutamine amidotransferase type-2" evidence="8">
    <location>
        <begin position="1"/>
        <end position="210"/>
    </location>
</feature>
<dbReference type="PANTHER" id="PTHR43284:SF1">
    <property type="entry name" value="ASPARAGINE SYNTHETASE"/>
    <property type="match status" value="1"/>
</dbReference>
<dbReference type="EMBL" id="QZKI01000062">
    <property type="protein sequence ID" value="RJP71109.1"/>
    <property type="molecule type" value="Genomic_DNA"/>
</dbReference>
<evidence type="ECO:0000256" key="2">
    <source>
        <dbReference type="ARBA" id="ARBA00005752"/>
    </source>
</evidence>
<dbReference type="PANTHER" id="PTHR43284">
    <property type="entry name" value="ASPARAGINE SYNTHETASE (GLUTAMINE-HYDROLYZING)"/>
    <property type="match status" value="1"/>
</dbReference>
<dbReference type="GO" id="GO:0005524">
    <property type="term" value="F:ATP binding"/>
    <property type="evidence" value="ECO:0007669"/>
    <property type="project" value="UniProtKB-KW"/>
</dbReference>
<gene>
    <name evidence="9" type="ORF">C4532_08160</name>
</gene>
<evidence type="ECO:0000256" key="6">
    <source>
        <dbReference type="ARBA" id="ARBA00048741"/>
    </source>
</evidence>
<reference evidence="9 10" key="1">
    <citation type="journal article" date="2017" name="ISME J.">
        <title>Energy and carbon metabolisms in a deep terrestrial subsurface fluid microbial community.</title>
        <authorList>
            <person name="Momper L."/>
            <person name="Jungbluth S.P."/>
            <person name="Lee M.D."/>
            <person name="Amend J.P."/>
        </authorList>
    </citation>
    <scope>NUCLEOTIDE SEQUENCE [LARGE SCALE GENOMIC DNA]</scope>
    <source>
        <strain evidence="9">SURF_17</strain>
    </source>
</reference>
<evidence type="ECO:0000313" key="9">
    <source>
        <dbReference type="EMBL" id="RJP71109.1"/>
    </source>
</evidence>
<keyword evidence="4 7" id="KW-0547">Nucleotide-binding</keyword>
<keyword evidence="5 7" id="KW-0067">ATP-binding</keyword>
<comment type="pathway">
    <text evidence="1">Amino-acid biosynthesis; L-asparagine biosynthesis; L-asparagine from L-aspartate (L-Gln route): step 1/1.</text>
</comment>
<dbReference type="EC" id="6.3.5.4" evidence="3"/>
<dbReference type="InterPro" id="IPR029055">
    <property type="entry name" value="Ntn_hydrolases_N"/>
</dbReference>
<dbReference type="InterPro" id="IPR051786">
    <property type="entry name" value="ASN_synthetase/amidase"/>
</dbReference>
<organism evidence="9 10">
    <name type="scientific">Candidatus Abyssobacteria bacterium SURF_17</name>
    <dbReference type="NCBI Taxonomy" id="2093361"/>
    <lineage>
        <taxon>Bacteria</taxon>
        <taxon>Pseudomonadati</taxon>
        <taxon>Candidatus Hydrogenedentota</taxon>
        <taxon>Candidatus Abyssobacteria</taxon>
    </lineage>
</organism>
<dbReference type="SUPFAM" id="SSF52402">
    <property type="entry name" value="Adenine nucleotide alpha hydrolases-like"/>
    <property type="match status" value="1"/>
</dbReference>
<dbReference type="AlphaFoldDB" id="A0A419EZW9"/>
<dbReference type="GO" id="GO:0004066">
    <property type="term" value="F:asparagine synthase (glutamine-hydrolyzing) activity"/>
    <property type="evidence" value="ECO:0007669"/>
    <property type="project" value="UniProtKB-EC"/>
</dbReference>
<comment type="catalytic activity">
    <reaction evidence="6">
        <text>L-aspartate + L-glutamine + ATP + H2O = L-asparagine + L-glutamate + AMP + diphosphate + H(+)</text>
        <dbReference type="Rhea" id="RHEA:12228"/>
        <dbReference type="ChEBI" id="CHEBI:15377"/>
        <dbReference type="ChEBI" id="CHEBI:15378"/>
        <dbReference type="ChEBI" id="CHEBI:29985"/>
        <dbReference type="ChEBI" id="CHEBI:29991"/>
        <dbReference type="ChEBI" id="CHEBI:30616"/>
        <dbReference type="ChEBI" id="CHEBI:33019"/>
        <dbReference type="ChEBI" id="CHEBI:58048"/>
        <dbReference type="ChEBI" id="CHEBI:58359"/>
        <dbReference type="ChEBI" id="CHEBI:456215"/>
        <dbReference type="EC" id="6.3.5.4"/>
    </reaction>
</comment>
<dbReference type="Pfam" id="PF13537">
    <property type="entry name" value="GATase_7"/>
    <property type="match status" value="1"/>
</dbReference>
<dbReference type="Gene3D" id="3.40.50.620">
    <property type="entry name" value="HUPs"/>
    <property type="match status" value="1"/>
</dbReference>
<evidence type="ECO:0000256" key="5">
    <source>
        <dbReference type="ARBA" id="ARBA00022840"/>
    </source>
</evidence>
<dbReference type="InterPro" id="IPR001962">
    <property type="entry name" value="Asn_synthase"/>
</dbReference>
<dbReference type="InterPro" id="IPR014729">
    <property type="entry name" value="Rossmann-like_a/b/a_fold"/>
</dbReference>
<dbReference type="SUPFAM" id="SSF56235">
    <property type="entry name" value="N-terminal nucleophile aminohydrolases (Ntn hydrolases)"/>
    <property type="match status" value="1"/>
</dbReference>
<feature type="binding site" evidence="7">
    <location>
        <position position="97"/>
    </location>
    <ligand>
        <name>L-glutamine</name>
        <dbReference type="ChEBI" id="CHEBI:58359"/>
    </ligand>
</feature>
<comment type="caution">
    <text evidence="9">The sequence shown here is derived from an EMBL/GenBank/DDBJ whole genome shotgun (WGS) entry which is preliminary data.</text>
</comment>
<evidence type="ECO:0000256" key="7">
    <source>
        <dbReference type="PIRSR" id="PIRSR001589-2"/>
    </source>
</evidence>